<sequence>MTGLVNPVGWPVRGEAGCVGRVICGWLGLAVAGGGVDTIMSTTMNSRKRSGGRNL</sequence>
<name>C0E2B5_9CORY</name>
<organism evidence="1 2">
    <name type="scientific">Corynebacterium matruchotii ATCC 33806</name>
    <dbReference type="NCBI Taxonomy" id="566549"/>
    <lineage>
        <taxon>Bacteria</taxon>
        <taxon>Bacillati</taxon>
        <taxon>Actinomycetota</taxon>
        <taxon>Actinomycetes</taxon>
        <taxon>Mycobacteriales</taxon>
        <taxon>Corynebacteriaceae</taxon>
        <taxon>Corynebacterium</taxon>
    </lineage>
</organism>
<dbReference type="HOGENOM" id="CLU_3024427_0_0_11"/>
<proteinExistence type="predicted"/>
<protein>
    <submittedName>
        <fullName evidence="1">Uncharacterized protein</fullName>
    </submittedName>
</protein>
<dbReference type="Proteomes" id="UP000006247">
    <property type="component" value="Unassembled WGS sequence"/>
</dbReference>
<gene>
    <name evidence="1" type="ORF">CORMATOL_01120</name>
</gene>
<reference evidence="1 2" key="1">
    <citation type="submission" date="2009-01" db="EMBL/GenBank/DDBJ databases">
        <authorList>
            <person name="Fulton L."/>
            <person name="Clifton S."/>
            <person name="Chinwalla A.T."/>
            <person name="Mitreva M."/>
            <person name="Sodergren E."/>
            <person name="Weinstock G."/>
            <person name="Clifton S."/>
            <person name="Dooling D.J."/>
            <person name="Fulton B."/>
            <person name="Minx P."/>
            <person name="Pepin K.H."/>
            <person name="Johnson M."/>
            <person name="Bhonagiri V."/>
            <person name="Nash W.E."/>
            <person name="Mardis E.R."/>
            <person name="Wilson R.K."/>
        </authorList>
    </citation>
    <scope>NUCLEOTIDE SEQUENCE [LARGE SCALE GENOMIC DNA]</scope>
    <source>
        <strain evidence="1 2">ATCC 33806</strain>
    </source>
</reference>
<evidence type="ECO:0000313" key="1">
    <source>
        <dbReference type="EMBL" id="EEG27317.1"/>
    </source>
</evidence>
<comment type="caution">
    <text evidence="1">The sequence shown here is derived from an EMBL/GenBank/DDBJ whole genome shotgun (WGS) entry which is preliminary data.</text>
</comment>
<dbReference type="EMBL" id="ACEB01000018">
    <property type="protein sequence ID" value="EEG27317.1"/>
    <property type="molecule type" value="Genomic_DNA"/>
</dbReference>
<dbReference type="AlphaFoldDB" id="C0E2B5"/>
<evidence type="ECO:0000313" key="2">
    <source>
        <dbReference type="Proteomes" id="UP000006247"/>
    </source>
</evidence>
<accession>C0E2B5</accession>